<keyword evidence="5 9" id="KW-0479">Metal-binding</keyword>
<keyword evidence="6 9" id="KW-0663">Pyridoxal phosphate</keyword>
<comment type="miscellaneous">
    <text evidence="9">In Archaea the pyridoxal phosphate cofactor is not covalently bound to Lys but ligated by other amino acids.</text>
</comment>
<feature type="binding site" evidence="9">
    <location>
        <position position="234"/>
    </location>
    <ligand>
        <name>pyridoxal 5'-phosphate</name>
        <dbReference type="ChEBI" id="CHEBI:597326"/>
    </ligand>
</feature>
<protein>
    <recommendedName>
        <fullName evidence="9">Cysteine desulfurase IscS</fullName>
        <ecNumber evidence="9">2.8.1.7</ecNumber>
    </recommendedName>
</protein>
<keyword evidence="8 9" id="KW-0411">Iron-sulfur</keyword>
<evidence type="ECO:0000256" key="9">
    <source>
        <dbReference type="HAMAP-Rule" id="MF_00331"/>
    </source>
</evidence>
<evidence type="ECO:0000256" key="6">
    <source>
        <dbReference type="ARBA" id="ARBA00022898"/>
    </source>
</evidence>
<feature type="active site" description="Cysteine persulfide intermediate" evidence="9">
    <location>
        <position position="381"/>
    </location>
</feature>
<dbReference type="NCBIfam" id="TIGR03402">
    <property type="entry name" value="FeS_nifS"/>
    <property type="match status" value="1"/>
</dbReference>
<dbReference type="PROSITE" id="PS00595">
    <property type="entry name" value="AA_TRANSFER_CLASS_5"/>
    <property type="match status" value="1"/>
</dbReference>
<dbReference type="InterPro" id="IPR020578">
    <property type="entry name" value="Aminotrans_V_PyrdxlP_BS"/>
</dbReference>
<dbReference type="InterPro" id="IPR000192">
    <property type="entry name" value="Aminotrans_V_dom"/>
</dbReference>
<dbReference type="SUPFAM" id="SSF53383">
    <property type="entry name" value="PLP-dependent transferases"/>
    <property type="match status" value="1"/>
</dbReference>
<evidence type="ECO:0000256" key="1">
    <source>
        <dbReference type="ARBA" id="ARBA00001933"/>
    </source>
</evidence>
<gene>
    <name evidence="9" type="primary">iscS</name>
    <name evidence="12" type="ordered locus">MA_3264</name>
</gene>
<feature type="binding site" evidence="9">
    <location>
        <begin position="256"/>
        <end position="258"/>
    </location>
    <ligand>
        <name>pyridoxal 5'-phosphate</name>
        <dbReference type="ChEBI" id="CHEBI:597326"/>
    </ligand>
</feature>
<dbReference type="InterPro" id="IPR010240">
    <property type="entry name" value="Cys_deSase_IscS"/>
</dbReference>
<dbReference type="InterPro" id="IPR015424">
    <property type="entry name" value="PyrdxlP-dep_Trfase"/>
</dbReference>
<evidence type="ECO:0000256" key="10">
    <source>
        <dbReference type="RuleBase" id="RU004504"/>
    </source>
</evidence>
<feature type="binding site" evidence="9">
    <location>
        <position position="206"/>
    </location>
    <ligand>
        <name>pyridoxal 5'-phosphate</name>
        <dbReference type="ChEBI" id="CHEBI:597326"/>
    </ligand>
</feature>
<comment type="function">
    <text evidence="9">Master enzyme that delivers sulfur to a number of partners involved in Fe-S cluster assembly, tRNA modification or cofactor biosynthesis. Catalyzes the removal of elemental sulfur atoms from cysteine to produce alanine. Functions as a sulfur delivery protein for Fe-S cluster synthesis onto IscU, an Fe-S scaffold assembly protein, as well as other S acceptor proteins.</text>
</comment>
<dbReference type="AlphaFoldDB" id="Q8TKX9"/>
<comment type="pathway">
    <text evidence="9">Cofactor biosynthesis; iron-sulfur cluster biosynthesis.</text>
</comment>
<evidence type="ECO:0000313" key="13">
    <source>
        <dbReference type="Proteomes" id="UP000002487"/>
    </source>
</evidence>
<dbReference type="KEGG" id="mac:MA_3264"/>
<dbReference type="GO" id="GO:0044571">
    <property type="term" value="P:[2Fe-2S] cluster assembly"/>
    <property type="evidence" value="ECO:0007669"/>
    <property type="project" value="UniProtKB-UniRule"/>
</dbReference>
<dbReference type="GO" id="GO:0031071">
    <property type="term" value="F:cysteine desulfurase activity"/>
    <property type="evidence" value="ECO:0007669"/>
    <property type="project" value="UniProtKB-UniRule"/>
</dbReference>
<dbReference type="HOGENOM" id="CLU_003433_0_0_2"/>
<dbReference type="Proteomes" id="UP000002487">
    <property type="component" value="Chromosome"/>
</dbReference>
<comment type="catalytic activity">
    <reaction evidence="9">
        <text>(sulfur carrier)-H + L-cysteine = (sulfur carrier)-SH + L-alanine</text>
        <dbReference type="Rhea" id="RHEA:43892"/>
        <dbReference type="Rhea" id="RHEA-COMP:14737"/>
        <dbReference type="Rhea" id="RHEA-COMP:14739"/>
        <dbReference type="ChEBI" id="CHEBI:29917"/>
        <dbReference type="ChEBI" id="CHEBI:35235"/>
        <dbReference type="ChEBI" id="CHEBI:57972"/>
        <dbReference type="ChEBI" id="CHEBI:64428"/>
        <dbReference type="EC" id="2.8.1.7"/>
    </reaction>
</comment>
<dbReference type="STRING" id="188937.MA_3264"/>
<evidence type="ECO:0000259" key="11">
    <source>
        <dbReference type="Pfam" id="PF00266"/>
    </source>
</evidence>
<dbReference type="GO" id="GO:1990221">
    <property type="term" value="C:L-cysteine desulfurase complex"/>
    <property type="evidence" value="ECO:0007669"/>
    <property type="project" value="UniProtKB-ARBA"/>
</dbReference>
<keyword evidence="7 9" id="KW-0408">Iron</keyword>
<keyword evidence="9" id="KW-0001">2Fe-2S</keyword>
<comment type="similarity">
    <text evidence="2 9">Belongs to the class-V pyridoxal-phosphate-dependent aminotransferase family. NifS/IscS subfamily.</text>
</comment>
<organism evidence="12 13">
    <name type="scientific">Methanosarcina acetivorans (strain ATCC 35395 / DSM 2834 / JCM 12185 / C2A)</name>
    <dbReference type="NCBI Taxonomy" id="188937"/>
    <lineage>
        <taxon>Archaea</taxon>
        <taxon>Methanobacteriati</taxon>
        <taxon>Methanobacteriota</taxon>
        <taxon>Stenosarchaea group</taxon>
        <taxon>Methanomicrobia</taxon>
        <taxon>Methanosarcinales</taxon>
        <taxon>Methanosarcinaceae</taxon>
        <taxon>Methanosarcina</taxon>
    </lineage>
</organism>
<proteinExistence type="inferred from homology"/>
<keyword evidence="3 9" id="KW-0963">Cytoplasm</keyword>
<dbReference type="FunFam" id="3.40.640.10:FF:000084">
    <property type="entry name" value="IscS-like cysteine desulfurase"/>
    <property type="match status" value="1"/>
</dbReference>
<dbReference type="InterPro" id="IPR017772">
    <property type="entry name" value="Cys_deSase_NifS_bac/arc"/>
</dbReference>
<dbReference type="GO" id="GO:0046872">
    <property type="term" value="F:metal ion binding"/>
    <property type="evidence" value="ECO:0007669"/>
    <property type="project" value="UniProtKB-KW"/>
</dbReference>
<dbReference type="NCBIfam" id="NF002806">
    <property type="entry name" value="PRK02948.1"/>
    <property type="match status" value="1"/>
</dbReference>
<feature type="binding site" description="via persulfide group" evidence="9">
    <location>
        <position position="381"/>
    </location>
    <ligand>
        <name>[2Fe-2S] cluster</name>
        <dbReference type="ChEBI" id="CHEBI:190135"/>
        <note>ligand shared with IscU</note>
    </ligand>
</feature>
<evidence type="ECO:0000313" key="12">
    <source>
        <dbReference type="EMBL" id="AAM06635.1"/>
    </source>
</evidence>
<dbReference type="PIRSF" id="PIRSF005572">
    <property type="entry name" value="NifS"/>
    <property type="match status" value="1"/>
</dbReference>
<dbReference type="EnsemblBacteria" id="AAM06635">
    <property type="protein sequence ID" value="AAM06635"/>
    <property type="gene ID" value="MA_3264"/>
</dbReference>
<sequence length="448" mass="49740">MLSSRLFSQDYFPQIHSHLRYFHTFMMQTERFQKAHNKFISSKLLFSLGVLMGETHLIYMDHAATTFTKPEVIEAMLPFLKEHFGNPSSLYSIGREGKEAVETSRKKLAKALGAAQPEEIYFTSGGTESDNWAIKGTAFSRQKKGKHIITTPIEHHAVLYPCEYLETQGFEVTYLPVDEYGLVNPAEVEASIKKDTVLISVMYANNEIGTIEPILEIGKIAREHGIPFHTDAVQVIGKVPLDLQREHKDVDMLSLSSHKFYGPKGIGALYIREGTEIDNYMHGGAQERGKRAGTENVVGIVGMGKAIELATANIEAHNEKLSKMRARLMAGILEIPYCRLNGHPEKRLPGNLNFSFEYIEGESLLLMLDQMGICCSTGSACSSGSSEPSHVLRAIGLAPKTAQGTLRLTLGDANSEEDIDYVLEVLPEVVGKLRAISPFYKPESKCEK</sequence>
<feature type="binding site" evidence="9">
    <location>
        <begin position="126"/>
        <end position="127"/>
    </location>
    <ligand>
        <name>pyridoxal 5'-phosphate</name>
        <dbReference type="ChEBI" id="CHEBI:597326"/>
    </ligand>
</feature>
<name>Q8TKX9_METAC</name>
<dbReference type="GO" id="GO:0051537">
    <property type="term" value="F:2 iron, 2 sulfur cluster binding"/>
    <property type="evidence" value="ECO:0007669"/>
    <property type="project" value="UniProtKB-UniRule"/>
</dbReference>
<feature type="domain" description="Aminotransferase class V" evidence="11">
    <location>
        <begin position="58"/>
        <end position="422"/>
    </location>
</feature>
<dbReference type="PhylomeDB" id="Q8TKX9"/>
<dbReference type="PANTHER" id="PTHR11601">
    <property type="entry name" value="CYSTEINE DESULFURYLASE FAMILY MEMBER"/>
    <property type="match status" value="1"/>
</dbReference>
<reference evidence="12 13" key="1">
    <citation type="journal article" date="2002" name="Genome Res.">
        <title>The genome of Methanosarcina acetivorans reveals extensive metabolic and physiological diversity.</title>
        <authorList>
            <person name="Galagan J.E."/>
            <person name="Nusbaum C."/>
            <person name="Roy A."/>
            <person name="Endrizzi M.G."/>
            <person name="Macdonald P."/>
            <person name="FitzHugh W."/>
            <person name="Calvo S."/>
            <person name="Engels R."/>
            <person name="Smirnov S."/>
            <person name="Atnoor D."/>
            <person name="Brown A."/>
            <person name="Allen N."/>
            <person name="Naylor J."/>
            <person name="Stange-Thomann N."/>
            <person name="DeArellano K."/>
            <person name="Johnson R."/>
            <person name="Linton L."/>
            <person name="McEwan P."/>
            <person name="McKernan K."/>
            <person name="Talamas J."/>
            <person name="Tirrell A."/>
            <person name="Ye W."/>
            <person name="Zimmer A."/>
            <person name="Barber R.D."/>
            <person name="Cann I."/>
            <person name="Graham D.E."/>
            <person name="Grahame D.A."/>
            <person name="Guss A."/>
            <person name="Hedderich R."/>
            <person name="Ingram-Smith C."/>
            <person name="Kuettner C.H."/>
            <person name="Krzycki J.A."/>
            <person name="Leigh J.A."/>
            <person name="Li W."/>
            <person name="Liu J."/>
            <person name="Mukhopadhyay B."/>
            <person name="Reeve J.N."/>
            <person name="Smith K."/>
            <person name="Springer T.A."/>
            <person name="Umayam L.A."/>
            <person name="White O."/>
            <person name="White R.H."/>
            <person name="de Macario E.C."/>
            <person name="Ferry J.G."/>
            <person name="Jarrell K.F."/>
            <person name="Jing H."/>
            <person name="Macario A.J.L."/>
            <person name="Paulsen I."/>
            <person name="Pritchett M."/>
            <person name="Sowers K.R."/>
            <person name="Swanson R.V."/>
            <person name="Zinder S.H."/>
            <person name="Lander E."/>
            <person name="Metcalf W.W."/>
            <person name="Birren B."/>
        </authorList>
    </citation>
    <scope>NUCLEOTIDE SEQUENCE [LARGE SCALE GENOMIC DNA]</scope>
    <source>
        <strain evidence="13">ATCC 35395 / DSM 2834 / JCM 12185 / C2A</strain>
    </source>
</reference>
<keyword evidence="4 9" id="KW-0808">Transferase</keyword>
<evidence type="ECO:0000256" key="5">
    <source>
        <dbReference type="ARBA" id="ARBA00022723"/>
    </source>
</evidence>
<dbReference type="Gene3D" id="3.90.1150.10">
    <property type="entry name" value="Aspartate Aminotransferase, domain 1"/>
    <property type="match status" value="1"/>
</dbReference>
<dbReference type="UniPathway" id="UPA00266"/>
<dbReference type="Gene3D" id="3.40.640.10">
    <property type="entry name" value="Type I PLP-dependent aspartate aminotransferase-like (Major domain)"/>
    <property type="match status" value="1"/>
</dbReference>
<dbReference type="EC" id="2.8.1.7" evidence="9"/>
<accession>Q8TKX9</accession>
<feature type="binding site" evidence="9">
    <location>
        <position position="294"/>
    </location>
    <ligand>
        <name>pyridoxal 5'-phosphate</name>
        <dbReference type="ChEBI" id="CHEBI:597326"/>
    </ligand>
</feature>
<dbReference type="InterPro" id="IPR015421">
    <property type="entry name" value="PyrdxlP-dep_Trfase_major"/>
</dbReference>
<comment type="subcellular location">
    <subcellularLocation>
        <location evidence="9">Cytoplasm</location>
    </subcellularLocation>
</comment>
<dbReference type="Pfam" id="PF00266">
    <property type="entry name" value="Aminotran_5"/>
    <property type="match status" value="1"/>
</dbReference>
<dbReference type="HAMAP" id="MF_00331">
    <property type="entry name" value="Cys_desulf_IscS"/>
    <property type="match status" value="1"/>
</dbReference>
<evidence type="ECO:0000256" key="8">
    <source>
        <dbReference type="ARBA" id="ARBA00023014"/>
    </source>
</evidence>
<dbReference type="InterPro" id="IPR016454">
    <property type="entry name" value="Cysteine_dSase"/>
</dbReference>
<dbReference type="GO" id="GO:0030170">
    <property type="term" value="F:pyridoxal phosphate binding"/>
    <property type="evidence" value="ECO:0007669"/>
    <property type="project" value="UniProtKB-UniRule"/>
</dbReference>
<dbReference type="InterPro" id="IPR015422">
    <property type="entry name" value="PyrdxlP-dep_Trfase_small"/>
</dbReference>
<comment type="cofactor">
    <cofactor evidence="1 9 10">
        <name>pyridoxal 5'-phosphate</name>
        <dbReference type="ChEBI" id="CHEBI:597326"/>
    </cofactor>
</comment>
<dbReference type="GO" id="GO:0006520">
    <property type="term" value="P:amino acid metabolic process"/>
    <property type="evidence" value="ECO:0007669"/>
    <property type="project" value="InterPro"/>
</dbReference>
<evidence type="ECO:0000256" key="4">
    <source>
        <dbReference type="ARBA" id="ARBA00022679"/>
    </source>
</evidence>
<keyword evidence="13" id="KW-1185">Reference proteome</keyword>
<evidence type="ECO:0000256" key="7">
    <source>
        <dbReference type="ARBA" id="ARBA00023004"/>
    </source>
</evidence>
<dbReference type="EMBL" id="AE010299">
    <property type="protein sequence ID" value="AAM06635.1"/>
    <property type="molecule type" value="Genomic_DNA"/>
</dbReference>
<dbReference type="PANTHER" id="PTHR11601:SF34">
    <property type="entry name" value="CYSTEINE DESULFURASE"/>
    <property type="match status" value="1"/>
</dbReference>
<evidence type="ECO:0000256" key="2">
    <source>
        <dbReference type="ARBA" id="ARBA00006490"/>
    </source>
</evidence>
<comment type="subunit">
    <text evidence="9">Homodimer. Forms a heterotetramer with IscU, interacts with other sulfur acceptors.</text>
</comment>
<dbReference type="InParanoid" id="Q8TKX9"/>
<evidence type="ECO:0000256" key="3">
    <source>
        <dbReference type="ARBA" id="ARBA00022490"/>
    </source>
</evidence>